<dbReference type="InterPro" id="IPR013320">
    <property type="entry name" value="ConA-like_dom_sf"/>
</dbReference>
<dbReference type="Gene3D" id="2.60.120.200">
    <property type="match status" value="2"/>
</dbReference>
<dbReference type="PANTHER" id="PTHR36842:SF1">
    <property type="entry name" value="PROTEIN TOLB"/>
    <property type="match status" value="1"/>
</dbReference>
<dbReference type="SUPFAM" id="SSF49899">
    <property type="entry name" value="Concanavalin A-like lectins/glucanases"/>
    <property type="match status" value="2"/>
</dbReference>
<evidence type="ECO:0000256" key="2">
    <source>
        <dbReference type="ARBA" id="ARBA00023157"/>
    </source>
</evidence>
<feature type="domain" description="PKD" evidence="4">
    <location>
        <begin position="1080"/>
        <end position="1162"/>
    </location>
</feature>
<organism evidence="5 6">
    <name type="scientific">Branchiibius cervicis</name>
    <dbReference type="NCBI Taxonomy" id="908252"/>
    <lineage>
        <taxon>Bacteria</taxon>
        <taxon>Bacillati</taxon>
        <taxon>Actinomycetota</taxon>
        <taxon>Actinomycetes</taxon>
        <taxon>Micrococcales</taxon>
        <taxon>Dermacoccaceae</taxon>
        <taxon>Branchiibius</taxon>
    </lineage>
</organism>
<dbReference type="SMART" id="SM00560">
    <property type="entry name" value="LamGL"/>
    <property type="match status" value="2"/>
</dbReference>
<dbReference type="Pfam" id="PF18911">
    <property type="entry name" value="PKD_4"/>
    <property type="match status" value="6"/>
</dbReference>
<evidence type="ECO:0000313" key="5">
    <source>
        <dbReference type="EMBL" id="MFC6713178.1"/>
    </source>
</evidence>
<dbReference type="SUPFAM" id="SSF49265">
    <property type="entry name" value="Fibronectin type III"/>
    <property type="match status" value="1"/>
</dbReference>
<dbReference type="SMART" id="SM00089">
    <property type="entry name" value="PKD"/>
    <property type="match status" value="6"/>
</dbReference>
<sequence length="1710" mass="174903">MAALLTPLTAARADTSPIADRPTGLVTADSLPTAQINGIAWAQAVSGDTVFVGGKFTSARPAGAAAGTNETSRNNLMAYSISTGVMTSWNPNANGQILAMALSPDGSRLYVAGSFTTIGGRTANRIAALDPATGALISSFNVTADSQVTSLAVTNSAVYFGGIFSTVNNTARSRVAAVSATTGALLPWNPGADAKVYSMTMNPSKSLVIVGGSFDQIGGQSATGLGALDPTTGARVYWAATDTVTAWGVTSQGGAAIYSLSTDGSNVYGTAYNYYGYGNLEGTFSADGNTGAINWVEDCHGDTYGVFANDAAVYTVSHAHYCANIGGFPQSDPWSTNMRHALAFTKQATGTIAHDTMGYHDWYGTASPSLINWFPDIAVGTLSGQSQAAWAINGNSNYVVVGGEFPTINGGAQAGLGRFAVPSKSTNKQGPRLGGTNWVPTVTALSNTVGRVSIPANWDRDNSNLTYSVVRGGKVVYTTTATSQFWNTPTISFMDTGLTAGQTYNYYVKATDADGNANYSQTVSVTMPTNLATSAYLMDVLNDGASNYWRLGETSGTTATDIAGSSPMTASGATQGAAGALLNDSNTAYSFAGSSSSFASTQTPVVGPNLFTSEVWFQTTSTSGGKILGFGSSNTGNSSSYDRHLYMTPSGQVVFGVYNNAVSTVTSPKTYNDGKWHYAVASLSSAGMVLYLDGKKVGTNTTATAGQPFSGYWRLGGDNLGGWPGSSNGYFAGAIDEAAIYPTALTPTQIQQHYTDSGRTVPTVTAPADAYGKAVFNDQPDVYYRMTDTTTKATDVSGNGNDGLYSGGYTQGAAGSPTGGGSGVTFDGSSGTLGSAGPVVGPSTYTEESWFKTTTTAGGKIMGFGDQQTGNSGNYDRHVYMLPSGQLVFGTWTGQTNLATSSAAYNDGNWHYVVATQGSDGMTLYVDGVVVATNAQTSQQAYNGYWRVGGDSSWAGSNYFAGTIDEAAFYSSELSPRQIAAHYNAATVNHAPTASFTATASGLTASVDGSASSDPDTGDSVASYVWDFGDGSQPVTTTTPTTSHTYSAGGSYTITLTVKDSSGTASTATTHAVTVAAPPANVPPVAAFTSSVAHNVASFDGSGSSDSDGTVASYDWDFGDGSTHATTAKPNHTYTSAGSYNVTLTVTDNQGATNSVTKSITVGGSNQAPAAAFTSSVAGRVASFDGTGSSDSDGTVASYDWDFGDGSTHATTAKPNHTYTSAGSYNVTLTVTDNDGATGSVTHSVTVVNQPPTAAFTSSVAHNVASFDGTGSSDSDGTVASYDWDFGDGSTHATTAKPNHTYTSAGSYNVTLTVTDNDGGTNALTKTVTVGGANQPPTVVWSSSVSGLVATFSSAGTTDADGTVAGLSWDFGDGSGTSTSANPSYTYTRSGTYQVTLTATDNDGAKTSVTHAVTIANQPPTASFKATANQLAVAFDSSASSDPENDSLTYAWDFGDGSGTSTAANPNYTYGTAGTYTVKLTVNDGHGNSASTSRQLTVSAVPADIATDTFTRTTTNGWGTADKGGAWTLSGTASKFATNGNIGTMTATGPGNGQTAYLNGVSAADINWVLDTSVPTVATGGGYYITLMGRHTSTGEYRLKLLYQSTGSVQLLLTKVVSGTETSIKTVSVAGLTYTGGDVLRIRFTIKGSALTGTVWKATGTEPTSPQLTASDSTAALQPAGSIALQSYLSGSVTNAPVMFSYDNLSVKPN</sequence>
<proteinExistence type="predicted"/>
<comment type="caution">
    <text evidence="5">The sequence shown here is derived from an EMBL/GenBank/DDBJ whole genome shotgun (WGS) entry which is preliminary data.</text>
</comment>
<dbReference type="InterPro" id="IPR000601">
    <property type="entry name" value="PKD_dom"/>
</dbReference>
<reference evidence="6" key="1">
    <citation type="journal article" date="2019" name="Int. J. Syst. Evol. Microbiol.">
        <title>The Global Catalogue of Microorganisms (GCM) 10K type strain sequencing project: providing services to taxonomists for standard genome sequencing and annotation.</title>
        <authorList>
            <consortium name="The Broad Institute Genomics Platform"/>
            <consortium name="The Broad Institute Genome Sequencing Center for Infectious Disease"/>
            <person name="Wu L."/>
            <person name="Ma J."/>
        </authorList>
    </citation>
    <scope>NUCLEOTIDE SEQUENCE [LARGE SCALE GENOMIC DNA]</scope>
    <source>
        <strain evidence="6">NBRC 106593</strain>
    </source>
</reference>
<dbReference type="InterPro" id="IPR035986">
    <property type="entry name" value="PKD_dom_sf"/>
</dbReference>
<name>A0ABW2AQQ0_9MICO</name>
<dbReference type="CDD" id="cd00146">
    <property type="entry name" value="PKD"/>
    <property type="match status" value="6"/>
</dbReference>
<protein>
    <submittedName>
        <fullName evidence="5">PKD domain-containing protein</fullName>
    </submittedName>
</protein>
<keyword evidence="2" id="KW-1015">Disulfide bond</keyword>
<dbReference type="SUPFAM" id="SSF49299">
    <property type="entry name" value="PKD domain"/>
    <property type="match status" value="6"/>
</dbReference>
<dbReference type="InterPro" id="IPR036116">
    <property type="entry name" value="FN3_sf"/>
</dbReference>
<feature type="region of interest" description="Disordered" evidence="3">
    <location>
        <begin position="808"/>
        <end position="829"/>
    </location>
</feature>
<dbReference type="InterPro" id="IPR022409">
    <property type="entry name" value="PKD/Chitinase_dom"/>
</dbReference>
<dbReference type="InterPro" id="IPR013783">
    <property type="entry name" value="Ig-like_fold"/>
</dbReference>
<dbReference type="Gene3D" id="2.60.40.10">
    <property type="entry name" value="Immunoglobulins"/>
    <property type="match status" value="7"/>
</dbReference>
<dbReference type="SUPFAM" id="SSF75011">
    <property type="entry name" value="3-carboxy-cis,cis-mucoante lactonizing enzyme"/>
    <property type="match status" value="1"/>
</dbReference>
<dbReference type="Pfam" id="PF13385">
    <property type="entry name" value="Laminin_G_3"/>
    <property type="match status" value="2"/>
</dbReference>
<evidence type="ECO:0000313" key="6">
    <source>
        <dbReference type="Proteomes" id="UP001596356"/>
    </source>
</evidence>
<keyword evidence="1" id="KW-0732">Signal</keyword>
<accession>A0ABW2AQQ0</accession>
<dbReference type="EMBL" id="JBHSWJ010000002">
    <property type="protein sequence ID" value="MFC6713178.1"/>
    <property type="molecule type" value="Genomic_DNA"/>
</dbReference>
<evidence type="ECO:0000259" key="4">
    <source>
        <dbReference type="PROSITE" id="PS50093"/>
    </source>
</evidence>
<gene>
    <name evidence="5" type="ORF">ACFQBT_04655</name>
</gene>
<dbReference type="PROSITE" id="PS50093">
    <property type="entry name" value="PKD"/>
    <property type="match status" value="6"/>
</dbReference>
<feature type="domain" description="PKD" evidence="4">
    <location>
        <begin position="1013"/>
        <end position="1080"/>
    </location>
</feature>
<dbReference type="InterPro" id="IPR006558">
    <property type="entry name" value="LamG-like"/>
</dbReference>
<feature type="domain" description="PKD" evidence="4">
    <location>
        <begin position="1416"/>
        <end position="1505"/>
    </location>
</feature>
<feature type="domain" description="PKD" evidence="4">
    <location>
        <begin position="1248"/>
        <end position="1330"/>
    </location>
</feature>
<keyword evidence="6" id="KW-1185">Reference proteome</keyword>
<evidence type="ECO:0000256" key="1">
    <source>
        <dbReference type="ARBA" id="ARBA00022729"/>
    </source>
</evidence>
<dbReference type="Proteomes" id="UP001596356">
    <property type="component" value="Unassembled WGS sequence"/>
</dbReference>
<dbReference type="PANTHER" id="PTHR36842">
    <property type="entry name" value="PROTEIN TOLB HOMOLOG"/>
    <property type="match status" value="1"/>
</dbReference>
<feature type="domain" description="PKD" evidence="4">
    <location>
        <begin position="1165"/>
        <end position="1247"/>
    </location>
</feature>
<evidence type="ECO:0000256" key="3">
    <source>
        <dbReference type="SAM" id="MobiDB-lite"/>
    </source>
</evidence>
<feature type="domain" description="PKD" evidence="4">
    <location>
        <begin position="1342"/>
        <end position="1415"/>
    </location>
</feature>